<reference evidence="25 26" key="1">
    <citation type="journal article" date="2023" name="Hortic Res">
        <title>Pangenome of water caltrop reveals structural variations and asymmetric subgenome divergence after allopolyploidization.</title>
        <authorList>
            <person name="Zhang X."/>
            <person name="Chen Y."/>
            <person name="Wang L."/>
            <person name="Yuan Y."/>
            <person name="Fang M."/>
            <person name="Shi L."/>
            <person name="Lu R."/>
            <person name="Comes H.P."/>
            <person name="Ma Y."/>
            <person name="Chen Y."/>
            <person name="Huang G."/>
            <person name="Zhou Y."/>
            <person name="Zheng Z."/>
            <person name="Qiu Y."/>
        </authorList>
    </citation>
    <scope>NUCLEOTIDE SEQUENCE [LARGE SCALE GENOMIC DNA]</scope>
    <source>
        <strain evidence="25">F231</strain>
    </source>
</reference>
<keyword evidence="7" id="KW-0732">Signal</keyword>
<feature type="region of interest" description="Disordered" evidence="20">
    <location>
        <begin position="974"/>
        <end position="1004"/>
    </location>
</feature>
<keyword evidence="6 21" id="KW-0812">Transmembrane</keyword>
<evidence type="ECO:0000256" key="12">
    <source>
        <dbReference type="ARBA" id="ARBA00022989"/>
    </source>
</evidence>
<protein>
    <recommendedName>
        <fullName evidence="2">non-specific serine/threonine protein kinase</fullName>
        <ecNumber evidence="2">2.7.11.1</ecNumber>
    </recommendedName>
</protein>
<evidence type="ECO:0000256" key="10">
    <source>
        <dbReference type="ARBA" id="ARBA00022777"/>
    </source>
</evidence>
<dbReference type="InterPro" id="IPR011009">
    <property type="entry name" value="Kinase-like_dom_sf"/>
</dbReference>
<feature type="compositionally biased region" description="Low complexity" evidence="20">
    <location>
        <begin position="978"/>
        <end position="987"/>
    </location>
</feature>
<evidence type="ECO:0000256" key="7">
    <source>
        <dbReference type="ARBA" id="ARBA00022729"/>
    </source>
</evidence>
<evidence type="ECO:0000256" key="16">
    <source>
        <dbReference type="ARBA" id="ARBA00023180"/>
    </source>
</evidence>
<evidence type="ECO:0000259" key="22">
    <source>
        <dbReference type="PROSITE" id="PS50011"/>
    </source>
</evidence>
<comment type="subcellular location">
    <subcellularLocation>
        <location evidence="1">Cell membrane</location>
        <topology evidence="1">Single-pass type I membrane protein</topology>
    </subcellularLocation>
</comment>
<dbReference type="SUPFAM" id="SSF51110">
    <property type="entry name" value="alpha-D-mannose-specific plant lectins"/>
    <property type="match status" value="1"/>
</dbReference>
<dbReference type="PANTHER" id="PTHR27002">
    <property type="entry name" value="RECEPTOR-LIKE SERINE/THREONINE-PROTEIN KINASE SD1-8"/>
    <property type="match status" value="1"/>
</dbReference>
<keyword evidence="15" id="KW-0675">Receptor</keyword>
<keyword evidence="12 21" id="KW-1133">Transmembrane helix</keyword>
<keyword evidence="10" id="KW-0418">Kinase</keyword>
<dbReference type="PROSITE" id="PS50011">
    <property type="entry name" value="PROTEIN_KINASE_DOM"/>
    <property type="match status" value="1"/>
</dbReference>
<feature type="transmembrane region" description="Helical" evidence="21">
    <location>
        <begin position="606"/>
        <end position="626"/>
    </location>
</feature>
<feature type="region of interest" description="Disordered" evidence="20">
    <location>
        <begin position="250"/>
        <end position="269"/>
    </location>
</feature>
<feature type="domain" description="Protein kinase" evidence="22">
    <location>
        <begin position="688"/>
        <end position="974"/>
    </location>
</feature>
<keyword evidence="5" id="KW-0808">Transferase</keyword>
<dbReference type="InterPro" id="IPR003609">
    <property type="entry name" value="Pan_app"/>
</dbReference>
<evidence type="ECO:0000256" key="15">
    <source>
        <dbReference type="ARBA" id="ARBA00023170"/>
    </source>
</evidence>
<keyword evidence="14" id="KW-1015">Disulfide bond</keyword>
<evidence type="ECO:0000256" key="5">
    <source>
        <dbReference type="ARBA" id="ARBA00022679"/>
    </source>
</evidence>
<evidence type="ECO:0000256" key="2">
    <source>
        <dbReference type="ARBA" id="ARBA00012513"/>
    </source>
</evidence>
<comment type="catalytic activity">
    <reaction evidence="18">
        <text>L-seryl-[protein] + ATP = O-phospho-L-seryl-[protein] + ADP + H(+)</text>
        <dbReference type="Rhea" id="RHEA:17989"/>
        <dbReference type="Rhea" id="RHEA-COMP:9863"/>
        <dbReference type="Rhea" id="RHEA-COMP:11604"/>
        <dbReference type="ChEBI" id="CHEBI:15378"/>
        <dbReference type="ChEBI" id="CHEBI:29999"/>
        <dbReference type="ChEBI" id="CHEBI:30616"/>
        <dbReference type="ChEBI" id="CHEBI:83421"/>
        <dbReference type="ChEBI" id="CHEBI:456216"/>
        <dbReference type="EC" id="2.7.11.1"/>
    </reaction>
</comment>
<dbReference type="FunFam" id="1.10.510.10:FF:000060">
    <property type="entry name" value="G-type lectin S-receptor-like serine/threonine-protein kinase"/>
    <property type="match status" value="1"/>
</dbReference>
<keyword evidence="13 21" id="KW-0472">Membrane</keyword>
<keyword evidence="26" id="KW-1185">Reference proteome</keyword>
<dbReference type="SUPFAM" id="SSF56112">
    <property type="entry name" value="Protein kinase-like (PK-like)"/>
    <property type="match status" value="1"/>
</dbReference>
<name>A0AAN7LVZ6_TRANT</name>
<dbReference type="AlphaFoldDB" id="A0AAN7LVZ6"/>
<feature type="domain" description="Bulb-type lectin" evidence="24">
    <location>
        <begin position="54"/>
        <end position="180"/>
    </location>
</feature>
<keyword evidence="3" id="KW-1003">Cell membrane</keyword>
<feature type="compositionally biased region" description="Polar residues" evidence="20">
    <location>
        <begin position="250"/>
        <end position="268"/>
    </location>
</feature>
<feature type="domain" description="EGF-like" evidence="23">
    <location>
        <begin position="343"/>
        <end position="380"/>
    </location>
</feature>
<dbReference type="Pfam" id="PF07714">
    <property type="entry name" value="PK_Tyr_Ser-Thr"/>
    <property type="match status" value="1"/>
</dbReference>
<evidence type="ECO:0000256" key="21">
    <source>
        <dbReference type="SAM" id="Phobius"/>
    </source>
</evidence>
<dbReference type="PROSITE" id="PS00108">
    <property type="entry name" value="PROTEIN_KINASE_ST"/>
    <property type="match status" value="1"/>
</dbReference>
<dbReference type="PANTHER" id="PTHR27002:SF1111">
    <property type="entry name" value="NON-SPECIFIC SERINE_THREONINE PROTEIN KINASE"/>
    <property type="match status" value="1"/>
</dbReference>
<dbReference type="Proteomes" id="UP001346149">
    <property type="component" value="Unassembled WGS sequence"/>
</dbReference>
<dbReference type="GO" id="GO:0048544">
    <property type="term" value="P:recognition of pollen"/>
    <property type="evidence" value="ECO:0007669"/>
    <property type="project" value="InterPro"/>
</dbReference>
<keyword evidence="11" id="KW-0067">ATP-binding</keyword>
<keyword evidence="9" id="KW-0547">Nucleotide-binding</keyword>
<accession>A0AAN7LVZ6</accession>
<evidence type="ECO:0000256" key="6">
    <source>
        <dbReference type="ARBA" id="ARBA00022692"/>
    </source>
</evidence>
<dbReference type="InterPro" id="IPR000742">
    <property type="entry name" value="EGF"/>
</dbReference>
<dbReference type="EMBL" id="JAXQNO010000012">
    <property type="protein sequence ID" value="KAK4787418.1"/>
    <property type="molecule type" value="Genomic_DNA"/>
</dbReference>
<dbReference type="SMART" id="SM00108">
    <property type="entry name" value="B_lectin"/>
    <property type="match status" value="1"/>
</dbReference>
<evidence type="ECO:0000256" key="3">
    <source>
        <dbReference type="ARBA" id="ARBA00022475"/>
    </source>
</evidence>
<evidence type="ECO:0000256" key="8">
    <source>
        <dbReference type="ARBA" id="ARBA00022734"/>
    </source>
</evidence>
<evidence type="ECO:0000256" key="4">
    <source>
        <dbReference type="ARBA" id="ARBA00022527"/>
    </source>
</evidence>
<comment type="caution">
    <text evidence="19">Lacks conserved residue(s) required for the propagation of feature annotation.</text>
</comment>
<keyword evidence="8" id="KW-0430">Lectin</keyword>
<dbReference type="Pfam" id="PF01453">
    <property type="entry name" value="B_lectin"/>
    <property type="match status" value="1"/>
</dbReference>
<dbReference type="PROSITE" id="PS50927">
    <property type="entry name" value="BULB_LECTIN"/>
    <property type="match status" value="1"/>
</dbReference>
<evidence type="ECO:0000256" key="13">
    <source>
        <dbReference type="ARBA" id="ARBA00023136"/>
    </source>
</evidence>
<dbReference type="GO" id="GO:0030246">
    <property type="term" value="F:carbohydrate binding"/>
    <property type="evidence" value="ECO:0007669"/>
    <property type="project" value="UniProtKB-KW"/>
</dbReference>
<evidence type="ECO:0000256" key="14">
    <source>
        <dbReference type="ARBA" id="ARBA00023157"/>
    </source>
</evidence>
<dbReference type="FunFam" id="3.30.200.20:FF:000330">
    <property type="entry name" value="G-type lectin S-receptor-like serine/threonine-protein kinase At4g03230"/>
    <property type="match status" value="1"/>
</dbReference>
<dbReference type="InterPro" id="IPR000719">
    <property type="entry name" value="Prot_kinase_dom"/>
</dbReference>
<evidence type="ECO:0000313" key="25">
    <source>
        <dbReference type="EMBL" id="KAK4787418.1"/>
    </source>
</evidence>
<evidence type="ECO:0000256" key="1">
    <source>
        <dbReference type="ARBA" id="ARBA00004251"/>
    </source>
</evidence>
<evidence type="ECO:0000256" key="20">
    <source>
        <dbReference type="SAM" id="MobiDB-lite"/>
    </source>
</evidence>
<evidence type="ECO:0000313" key="26">
    <source>
        <dbReference type="Proteomes" id="UP001346149"/>
    </source>
</evidence>
<dbReference type="CDD" id="cd00028">
    <property type="entry name" value="B_lectin"/>
    <property type="match status" value="1"/>
</dbReference>
<dbReference type="Gene3D" id="3.30.200.20">
    <property type="entry name" value="Phosphorylase Kinase, domain 1"/>
    <property type="match status" value="1"/>
</dbReference>
<evidence type="ECO:0000256" key="19">
    <source>
        <dbReference type="PROSITE-ProRule" id="PRU00076"/>
    </source>
</evidence>
<dbReference type="InterPro" id="IPR001480">
    <property type="entry name" value="Bulb-type_lectin_dom"/>
</dbReference>
<dbReference type="InterPro" id="IPR036426">
    <property type="entry name" value="Bulb-type_lectin_dom_sf"/>
</dbReference>
<dbReference type="GO" id="GO:0004674">
    <property type="term" value="F:protein serine/threonine kinase activity"/>
    <property type="evidence" value="ECO:0007669"/>
    <property type="project" value="UniProtKB-KW"/>
</dbReference>
<organism evidence="25 26">
    <name type="scientific">Trapa natans</name>
    <name type="common">Water chestnut</name>
    <dbReference type="NCBI Taxonomy" id="22666"/>
    <lineage>
        <taxon>Eukaryota</taxon>
        <taxon>Viridiplantae</taxon>
        <taxon>Streptophyta</taxon>
        <taxon>Embryophyta</taxon>
        <taxon>Tracheophyta</taxon>
        <taxon>Spermatophyta</taxon>
        <taxon>Magnoliopsida</taxon>
        <taxon>eudicotyledons</taxon>
        <taxon>Gunneridae</taxon>
        <taxon>Pentapetalae</taxon>
        <taxon>rosids</taxon>
        <taxon>malvids</taxon>
        <taxon>Myrtales</taxon>
        <taxon>Lythraceae</taxon>
        <taxon>Trapa</taxon>
    </lineage>
</organism>
<dbReference type="Pfam" id="PF00954">
    <property type="entry name" value="S_locus_glycop"/>
    <property type="match status" value="1"/>
</dbReference>
<dbReference type="GO" id="GO:0005886">
    <property type="term" value="C:plasma membrane"/>
    <property type="evidence" value="ECO:0007669"/>
    <property type="project" value="UniProtKB-SubCell"/>
</dbReference>
<dbReference type="GO" id="GO:0005524">
    <property type="term" value="F:ATP binding"/>
    <property type="evidence" value="ECO:0007669"/>
    <property type="project" value="UniProtKB-KW"/>
</dbReference>
<comment type="caution">
    <text evidence="25">The sequence shown here is derived from an EMBL/GenBank/DDBJ whole genome shotgun (WGS) entry which is preliminary data.</text>
</comment>
<dbReference type="Gene3D" id="2.90.10.10">
    <property type="entry name" value="Bulb-type lectin domain"/>
    <property type="match status" value="1"/>
</dbReference>
<dbReference type="InterPro" id="IPR008271">
    <property type="entry name" value="Ser/Thr_kinase_AS"/>
</dbReference>
<dbReference type="PROSITE" id="PS50026">
    <property type="entry name" value="EGF_3"/>
    <property type="match status" value="1"/>
</dbReference>
<comment type="catalytic activity">
    <reaction evidence="17">
        <text>L-threonyl-[protein] + ATP = O-phospho-L-threonyl-[protein] + ADP + H(+)</text>
        <dbReference type="Rhea" id="RHEA:46608"/>
        <dbReference type="Rhea" id="RHEA-COMP:11060"/>
        <dbReference type="Rhea" id="RHEA-COMP:11605"/>
        <dbReference type="ChEBI" id="CHEBI:15378"/>
        <dbReference type="ChEBI" id="CHEBI:30013"/>
        <dbReference type="ChEBI" id="CHEBI:30616"/>
        <dbReference type="ChEBI" id="CHEBI:61977"/>
        <dbReference type="ChEBI" id="CHEBI:456216"/>
        <dbReference type="EC" id="2.7.11.1"/>
    </reaction>
</comment>
<evidence type="ECO:0000256" key="17">
    <source>
        <dbReference type="ARBA" id="ARBA00047899"/>
    </source>
</evidence>
<evidence type="ECO:0000259" key="23">
    <source>
        <dbReference type="PROSITE" id="PS50026"/>
    </source>
</evidence>
<sequence length="1004" mass="112810">MEATCRISSLSAEDPLKIRRATVFYFLTREVNPNFWLLSCVLLLLVFLPLCSCTDTITINSPIHDSQDSVLVSEGKRFQLGFFTPDGSRDSPRRRYIGVWYYGSQPKSVVWVANREPVLDGNGIFQFDENGNLVVSADNGTIWSIHFTSSGNFTRTARLMDSGNLVVTEDDFQNKRSSNVLWQSFVNDTTDTFLPGMSMDQDFNLTSWRGRDDPAKGNFTLEQYGSGQYVIKNPTIPMFPYWMSETYQDSASSNDKPGTYQDSTSSKQMPKELIDLLSNSTPSRTDCENKNMYGNKSLGPSSKSPCHSLDINNTRVTIGYDGVLRYFKRENQADPFSLEWSEPKDFCRRSNPCGNFGICNNRSIVPCKCPPGFDPNHGCTRKSGSSDNYQFLSLKMMRTGKPDDQSNMEKEVDCSSNCINTPNCEAYSFIQYKLIERGTGKKNCWMWLRELNNIQEDIDPGLDLNIRIKLADIGLLNRSCKTCGSVVVPYPLSTSADCGDPSYSNFTCDNSTGRLHFHLLNSTYRCKDTQNASSTTELLTEIDILWKLPGSEPACSSSIDCQDWPQTTCNTTPNGTKRCLCISNLKWNHTALNCTERTDGAGNKQLYLISLIAIPIIIVSVVCFYYQRRKSSHKQVKKEQANLVARFYDSERRVKEFISSSEFGEDDKKDIDVPFIDLEVILEATGSFSDENKLGQGGFGPVYKGKFPGGQEIAVKRLSSASGQGLGEFKNEVMLIAKLQHRNLVRLLGYCVDGEEKMLLYEYMPNKSLDSFLFDQARCKLLTWEMRLEIILGIARGMLYLHQDSRLRIIHRDLKTSNILLDVEMNPKISDFGMARIFQGKQTEATTQRVIGTYGYMSPEYALDGFFSFKSDVFSFGVIVLEIISGKRNTGIYLPEGKLNLVNHAWTLWTENRVMDLMDRALEGSCNKQEVLKCVNVGLLCVQEDPSDRPAMSNVLFMLGGDIATLPIPKKPAFALQPTPSTTGSSSTKHDSAQTLSSTINHSK</sequence>
<dbReference type="InterPro" id="IPR000858">
    <property type="entry name" value="S_locus_glycoprot_dom"/>
</dbReference>
<dbReference type="InterPro" id="IPR001245">
    <property type="entry name" value="Ser-Thr/Tyr_kinase_cat_dom"/>
</dbReference>
<evidence type="ECO:0000256" key="11">
    <source>
        <dbReference type="ARBA" id="ARBA00022840"/>
    </source>
</evidence>
<proteinExistence type="predicted"/>
<dbReference type="PROSITE" id="PS01186">
    <property type="entry name" value="EGF_2"/>
    <property type="match status" value="1"/>
</dbReference>
<evidence type="ECO:0000256" key="9">
    <source>
        <dbReference type="ARBA" id="ARBA00022741"/>
    </source>
</evidence>
<evidence type="ECO:0000259" key="24">
    <source>
        <dbReference type="PROSITE" id="PS50927"/>
    </source>
</evidence>
<keyword evidence="19" id="KW-0245">EGF-like domain</keyword>
<dbReference type="Pfam" id="PF08276">
    <property type="entry name" value="PAN_2"/>
    <property type="match status" value="1"/>
</dbReference>
<keyword evidence="4" id="KW-0723">Serine/threonine-protein kinase</keyword>
<dbReference type="EC" id="2.7.11.1" evidence="2"/>
<dbReference type="CDD" id="cd00053">
    <property type="entry name" value="EGF"/>
    <property type="match status" value="1"/>
</dbReference>
<feature type="compositionally biased region" description="Polar residues" evidence="20">
    <location>
        <begin position="993"/>
        <end position="1004"/>
    </location>
</feature>
<dbReference type="CDD" id="cd14066">
    <property type="entry name" value="STKc_IRAK"/>
    <property type="match status" value="1"/>
</dbReference>
<evidence type="ECO:0000256" key="18">
    <source>
        <dbReference type="ARBA" id="ARBA00048679"/>
    </source>
</evidence>
<dbReference type="Gene3D" id="1.10.510.10">
    <property type="entry name" value="Transferase(Phosphotransferase) domain 1"/>
    <property type="match status" value="1"/>
</dbReference>
<gene>
    <name evidence="25" type="ORF">SAY86_011251</name>
</gene>
<dbReference type="SMART" id="SM00220">
    <property type="entry name" value="S_TKc"/>
    <property type="match status" value="1"/>
</dbReference>
<keyword evidence="16" id="KW-0325">Glycoprotein</keyword>